<dbReference type="GeneID" id="80864880"/>
<dbReference type="EMBL" id="JAOPEN010000002">
    <property type="protein sequence ID" value="KAJ4862028.1"/>
    <property type="molecule type" value="Genomic_DNA"/>
</dbReference>
<keyword evidence="4" id="KW-1185">Reference proteome</keyword>
<dbReference type="Proteomes" id="UP001140511">
    <property type="component" value="Unassembled WGS sequence"/>
</dbReference>
<name>A0A9W9BEV0_9HYPO</name>
<comment type="caution">
    <text evidence="3">The sequence shown here is derived from an EMBL/GenBank/DDBJ whole genome shotgun (WGS) entry which is preliminary data.</text>
</comment>
<dbReference type="InterPro" id="IPR037520">
    <property type="entry name" value="Folliculin/SMCR8_longin"/>
</dbReference>
<sequence length="434" mass="45988">MDPTRMLTLHLQLCLAHYCDIHGPTPLMVTEGLAAPCSVCHDGSAAASDKPPRSAPATSESQPRASSAAVTDGIRDLSLSQDGQSPRPALRRSPGTGASTGNDGTSVSGLDTPPESPRPLSQQPRRDSSYRRTYDETVTRKQGPCDNCAMTLPRRQQNAAAAGEDAIDPRSPTLRTRAPAERVFLPVDPASPPNSQSSSDTDADHELPRTTSCSSNSTTSERHPSHVHYVDYTSTHEPILPDSFSLIRASCLRALSFETLPAGSAASGGAIFFGDSLAGYTTAYIFRIPDVHARGHKRVYAFLALSTHKERLAMKTFAGVSSAFRELATWIQTLAESEAERTAESSPIGSVLQSGGPASHVASSSTIDPPNVDRSGSSFLTGGSGFTRRMGGPGGVSSLKARGLAELVGQPDFFITLHKKFVQLLFEVGVSLNS</sequence>
<protein>
    <submittedName>
        <fullName evidence="3">Vesicle coat protein involved in golgi to plasma membrane transport domain-containing protein</fullName>
    </submittedName>
</protein>
<dbReference type="GO" id="GO:0005096">
    <property type="term" value="F:GTPase activator activity"/>
    <property type="evidence" value="ECO:0007669"/>
    <property type="project" value="InterPro"/>
</dbReference>
<dbReference type="PANTHER" id="PTHR31441:SF2">
    <property type="entry name" value="FOLLICULIN"/>
    <property type="match status" value="1"/>
</dbReference>
<dbReference type="GO" id="GO:0005829">
    <property type="term" value="C:cytosol"/>
    <property type="evidence" value="ECO:0007669"/>
    <property type="project" value="TreeGrafter"/>
</dbReference>
<dbReference type="PROSITE" id="PS51834">
    <property type="entry name" value="DENN_FLCN_SMCR8"/>
    <property type="match status" value="1"/>
</dbReference>
<gene>
    <name evidence="3" type="ORF">T069G_02982</name>
</gene>
<feature type="compositionally biased region" description="Basic and acidic residues" evidence="1">
    <location>
        <begin position="124"/>
        <end position="139"/>
    </location>
</feature>
<reference evidence="3" key="1">
    <citation type="submission" date="2022-09" db="EMBL/GenBank/DDBJ databases">
        <title>Chromosome-level assembly of Trichoderma breve T069, a fungus used in development of biopesticide product.</title>
        <authorList>
            <person name="Lin R."/>
            <person name="Liu T."/>
        </authorList>
    </citation>
    <scope>NUCLEOTIDE SEQUENCE</scope>
    <source>
        <strain evidence="3">T069</strain>
    </source>
</reference>
<keyword evidence="3" id="KW-0946">Virion</keyword>
<feature type="compositionally biased region" description="Polar residues" evidence="1">
    <location>
        <begin position="56"/>
        <end position="69"/>
    </location>
</feature>
<dbReference type="Pfam" id="PF11704">
    <property type="entry name" value="Folliculin"/>
    <property type="match status" value="1"/>
</dbReference>
<feature type="domain" description="UDENN FLCN/SMCR8-type" evidence="2">
    <location>
        <begin position="214"/>
        <end position="434"/>
    </location>
</feature>
<dbReference type="RefSeq" id="XP_056031084.1">
    <property type="nucleotide sequence ID" value="XM_056170192.1"/>
</dbReference>
<evidence type="ECO:0000259" key="2">
    <source>
        <dbReference type="PROSITE" id="PS51834"/>
    </source>
</evidence>
<feature type="compositionally biased region" description="Low complexity" evidence="1">
    <location>
        <begin position="210"/>
        <end position="219"/>
    </location>
</feature>
<dbReference type="AlphaFoldDB" id="A0A9W9BEV0"/>
<dbReference type="InterPro" id="IPR021713">
    <property type="entry name" value="Folliculin"/>
</dbReference>
<dbReference type="PANTHER" id="PTHR31441">
    <property type="entry name" value="FOLLICULIN FAMILY MEMBER"/>
    <property type="match status" value="1"/>
</dbReference>
<proteinExistence type="predicted"/>
<organism evidence="3 4">
    <name type="scientific">Trichoderma breve</name>
    <dbReference type="NCBI Taxonomy" id="2034170"/>
    <lineage>
        <taxon>Eukaryota</taxon>
        <taxon>Fungi</taxon>
        <taxon>Dikarya</taxon>
        <taxon>Ascomycota</taxon>
        <taxon>Pezizomycotina</taxon>
        <taxon>Sordariomycetes</taxon>
        <taxon>Hypocreomycetidae</taxon>
        <taxon>Hypocreales</taxon>
        <taxon>Hypocreaceae</taxon>
        <taxon>Trichoderma</taxon>
    </lineage>
</organism>
<accession>A0A9W9BEV0</accession>
<evidence type="ECO:0000313" key="3">
    <source>
        <dbReference type="EMBL" id="KAJ4862028.1"/>
    </source>
</evidence>
<feature type="compositionally biased region" description="Polar residues" evidence="1">
    <location>
        <begin position="96"/>
        <end position="109"/>
    </location>
</feature>
<dbReference type="InterPro" id="IPR037521">
    <property type="entry name" value="FLCN/SMCR8_DENN"/>
</dbReference>
<dbReference type="GO" id="GO:1904263">
    <property type="term" value="P:positive regulation of TORC1 signaling"/>
    <property type="evidence" value="ECO:0007669"/>
    <property type="project" value="TreeGrafter"/>
</dbReference>
<feature type="region of interest" description="Disordered" evidence="1">
    <location>
        <begin position="341"/>
        <end position="378"/>
    </location>
</feature>
<keyword evidence="3" id="KW-0167">Capsid protein</keyword>
<evidence type="ECO:0000313" key="4">
    <source>
        <dbReference type="Proteomes" id="UP001140511"/>
    </source>
</evidence>
<evidence type="ECO:0000256" key="1">
    <source>
        <dbReference type="SAM" id="MobiDB-lite"/>
    </source>
</evidence>
<feature type="region of interest" description="Disordered" evidence="1">
    <location>
        <begin position="42"/>
        <end position="224"/>
    </location>
</feature>